<organism evidence="7 8">
    <name type="scientific">Polymorphobacter multimanifer</name>
    <dbReference type="NCBI Taxonomy" id="1070431"/>
    <lineage>
        <taxon>Bacteria</taxon>
        <taxon>Pseudomonadati</taxon>
        <taxon>Pseudomonadota</taxon>
        <taxon>Alphaproteobacteria</taxon>
        <taxon>Sphingomonadales</taxon>
        <taxon>Sphingosinicellaceae</taxon>
        <taxon>Polymorphobacter</taxon>
    </lineage>
</organism>
<dbReference type="GO" id="GO:0050660">
    <property type="term" value="F:flavin adenine dinucleotide binding"/>
    <property type="evidence" value="ECO:0007669"/>
    <property type="project" value="InterPro"/>
</dbReference>
<dbReference type="InterPro" id="IPR000172">
    <property type="entry name" value="GMC_OxRdtase_N"/>
</dbReference>
<sequence length="521" mass="54417">MRSDAPADVVIMGAGAAGALFADRLTAAGQRVVVLEAGEGWALSDLVSSQIWARRLKWGGAPVLPGGAHPFGHNFAVGSGMGGSAIHHYASWPRLRAQDFRLGSTLGLGQDWPIDAATLAPWYDRVQAEMLISGDAAAEGRDGAPYPLPPVKVFAQARLLARGFAARGFAVCPNPMAVMTEDRDDRPECLYDGWCDAGCPTGTLANPLVVHWPRALAAGAVLRTRANVLAIATDAAGRATGLDYVDAAGERAHQPAARIVLAGAAVQNARLLLASRSTAHPLGFGNAHAQVGRWFNCHSIGNVHGLFTEQTEPHMGLAAGGLMSFADYGKQRESGPRGSITWGIAPAVKPNDLLGLAMTRADLFGPALHAFMAKAARHIGIINAICENLPVADNRIELATETDRFGVPLARIVHTLHPDSAALWEHALQDGETILRAAGATQVWSGRQRALGHVSGGTIMGRDPVTSVTNDIGQIHGAANVVVAGGGLFPSIGAVSPTFTVLALAARTAAAMIDERGRFAA</sequence>
<dbReference type="EMBL" id="JACIIV010000005">
    <property type="protein sequence ID" value="MBB6226763.1"/>
    <property type="molecule type" value="Genomic_DNA"/>
</dbReference>
<name>A0A841L732_9SPHN</name>
<dbReference type="SUPFAM" id="SSF54373">
    <property type="entry name" value="FAD-linked reductases, C-terminal domain"/>
    <property type="match status" value="1"/>
</dbReference>
<protein>
    <submittedName>
        <fullName evidence="7">Choline dehydrogenase-like flavoprotein</fullName>
    </submittedName>
</protein>
<gene>
    <name evidence="7" type="ORF">FHS79_000921</name>
</gene>
<dbReference type="GO" id="GO:0016614">
    <property type="term" value="F:oxidoreductase activity, acting on CH-OH group of donors"/>
    <property type="evidence" value="ECO:0007669"/>
    <property type="project" value="InterPro"/>
</dbReference>
<dbReference type="RefSeq" id="WP_184196066.1">
    <property type="nucleotide sequence ID" value="NZ_BMOX01000009.1"/>
</dbReference>
<evidence type="ECO:0000313" key="7">
    <source>
        <dbReference type="EMBL" id="MBB6226763.1"/>
    </source>
</evidence>
<dbReference type="Pfam" id="PF05199">
    <property type="entry name" value="GMC_oxred_C"/>
    <property type="match status" value="1"/>
</dbReference>
<dbReference type="InterPro" id="IPR007867">
    <property type="entry name" value="GMC_OxRtase_C"/>
</dbReference>
<comment type="caution">
    <text evidence="7">The sequence shown here is derived from an EMBL/GenBank/DDBJ whole genome shotgun (WGS) entry which is preliminary data.</text>
</comment>
<accession>A0A841L732</accession>
<keyword evidence="8" id="KW-1185">Reference proteome</keyword>
<evidence type="ECO:0000256" key="1">
    <source>
        <dbReference type="ARBA" id="ARBA00010790"/>
    </source>
</evidence>
<proteinExistence type="inferred from homology"/>
<evidence type="ECO:0000256" key="2">
    <source>
        <dbReference type="ARBA" id="ARBA00022630"/>
    </source>
</evidence>
<dbReference type="Pfam" id="PF00732">
    <property type="entry name" value="GMC_oxred_N"/>
    <property type="match status" value="1"/>
</dbReference>
<comment type="similarity">
    <text evidence="1">Belongs to the GMC oxidoreductase family.</text>
</comment>
<feature type="domain" description="Glucose-methanol-choline oxidoreductase C-terminal" evidence="6">
    <location>
        <begin position="390"/>
        <end position="505"/>
    </location>
</feature>
<dbReference type="SUPFAM" id="SSF51905">
    <property type="entry name" value="FAD/NAD(P)-binding domain"/>
    <property type="match status" value="1"/>
</dbReference>
<evidence type="ECO:0000313" key="8">
    <source>
        <dbReference type="Proteomes" id="UP000538147"/>
    </source>
</evidence>
<evidence type="ECO:0000256" key="3">
    <source>
        <dbReference type="ARBA" id="ARBA00022827"/>
    </source>
</evidence>
<keyword evidence="3" id="KW-0274">FAD</keyword>
<evidence type="ECO:0000256" key="4">
    <source>
        <dbReference type="ARBA" id="ARBA00023002"/>
    </source>
</evidence>
<keyword evidence="4" id="KW-0560">Oxidoreductase</keyword>
<dbReference type="Gene3D" id="3.50.50.60">
    <property type="entry name" value="FAD/NAD(P)-binding domain"/>
    <property type="match status" value="2"/>
</dbReference>
<keyword evidence="2" id="KW-0285">Flavoprotein</keyword>
<dbReference type="AlphaFoldDB" id="A0A841L732"/>
<dbReference type="InterPro" id="IPR036188">
    <property type="entry name" value="FAD/NAD-bd_sf"/>
</dbReference>
<dbReference type="PANTHER" id="PTHR46056:SF12">
    <property type="entry name" value="LONG-CHAIN-ALCOHOL OXIDASE"/>
    <property type="match status" value="1"/>
</dbReference>
<evidence type="ECO:0000259" key="5">
    <source>
        <dbReference type="Pfam" id="PF00732"/>
    </source>
</evidence>
<evidence type="ECO:0000259" key="6">
    <source>
        <dbReference type="Pfam" id="PF05199"/>
    </source>
</evidence>
<reference evidence="7 8" key="1">
    <citation type="submission" date="2020-08" db="EMBL/GenBank/DDBJ databases">
        <title>Genomic Encyclopedia of Type Strains, Phase IV (KMG-IV): sequencing the most valuable type-strain genomes for metagenomic binning, comparative biology and taxonomic classification.</title>
        <authorList>
            <person name="Goeker M."/>
        </authorList>
    </citation>
    <scope>NUCLEOTIDE SEQUENCE [LARGE SCALE GENOMIC DNA]</scope>
    <source>
        <strain evidence="7 8">DSM 102189</strain>
    </source>
</reference>
<dbReference type="PANTHER" id="PTHR46056">
    <property type="entry name" value="LONG-CHAIN-ALCOHOL OXIDASE"/>
    <property type="match status" value="1"/>
</dbReference>
<dbReference type="Proteomes" id="UP000538147">
    <property type="component" value="Unassembled WGS sequence"/>
</dbReference>
<feature type="domain" description="Glucose-methanol-choline oxidoreductase N-terminal" evidence="5">
    <location>
        <begin position="183"/>
        <end position="298"/>
    </location>
</feature>